<keyword evidence="2" id="KW-1185">Reference proteome</keyword>
<proteinExistence type="predicted"/>
<name>A0A1Y6EP30_9SPHN</name>
<dbReference type="AlphaFoldDB" id="A0A1Y6EP30"/>
<dbReference type="InterPro" id="IPR013433">
    <property type="entry name" value="PHA_gran_rgn"/>
</dbReference>
<dbReference type="EMBL" id="FXWG01000001">
    <property type="protein sequence ID" value="SMQ64059.1"/>
    <property type="molecule type" value="Genomic_DNA"/>
</dbReference>
<dbReference type="OrthoDB" id="8853368at2"/>
<reference evidence="2" key="1">
    <citation type="submission" date="2017-04" db="EMBL/GenBank/DDBJ databases">
        <authorList>
            <person name="Varghese N."/>
            <person name="Submissions S."/>
        </authorList>
    </citation>
    <scope>NUCLEOTIDE SEQUENCE [LARGE SCALE GENOMIC DNA]</scope>
</reference>
<organism evidence="1 2">
    <name type="scientific">Altererythrobacter xiamenensis</name>
    <dbReference type="NCBI Taxonomy" id="1316679"/>
    <lineage>
        <taxon>Bacteria</taxon>
        <taxon>Pseudomonadati</taxon>
        <taxon>Pseudomonadota</taxon>
        <taxon>Alphaproteobacteria</taxon>
        <taxon>Sphingomonadales</taxon>
        <taxon>Erythrobacteraceae</taxon>
        <taxon>Altererythrobacter</taxon>
    </lineage>
</organism>
<evidence type="ECO:0000313" key="2">
    <source>
        <dbReference type="Proteomes" id="UP000194420"/>
    </source>
</evidence>
<accession>A0A1Y6EP30</accession>
<dbReference type="RefSeq" id="WP_086436805.1">
    <property type="nucleotide sequence ID" value="NZ_FXWG01000001.1"/>
</dbReference>
<gene>
    <name evidence="1" type="ORF">SAMN06297468_0943</name>
</gene>
<dbReference type="Proteomes" id="UP000194420">
    <property type="component" value="Unassembled WGS sequence"/>
</dbReference>
<protein>
    <submittedName>
        <fullName evidence="1">Putative polyhydroxyalkanoic acid system protein (PHA_gran_rgn)</fullName>
    </submittedName>
</protein>
<dbReference type="Pfam" id="PF09650">
    <property type="entry name" value="PHA_gran_rgn"/>
    <property type="match status" value="1"/>
</dbReference>
<evidence type="ECO:0000313" key="1">
    <source>
        <dbReference type="EMBL" id="SMQ64059.1"/>
    </source>
</evidence>
<sequence>MRVALPHDLGREEVRRRLRERSHEIADHVPGGMAEVETRWRGEDVMELSVGAMGQNINGEVEVEDNQVIFSIELPAMLSFVKPMIESAIRSKGTKMLEKK</sequence>